<feature type="non-terminal residue" evidence="2">
    <location>
        <position position="1"/>
    </location>
</feature>
<dbReference type="NCBIfam" id="TIGR04183">
    <property type="entry name" value="Por_Secre_tail"/>
    <property type="match status" value="1"/>
</dbReference>
<sequence>ISDVVNGELDITAVPSEHSMFRSSGAWVTWLEDSGTELSDGEWGIRANITFEGVDATYNVYRDMAQVTSGLTVNNYTDTDVTNNVPYTYAVSATYSDGEESILSESVILTPEAQTVYELVWDDGTSEMGFNAGGGNYTAVRFSAVGNDDLIRIKWYQVGDGGAFYLKMWDDSSGLPGDETYSTIVSGGVDGWNAREMMDEQITLSGTFWVGAKEFSSTNPFGLDTDSDSENSYFQIGTGGWEPIANSGLSGNLMFRASLDHPEGGTISLDVDHMADWNLVGLPVSVEDPNHMSIFPDAIEGTLFSFGNGYELQDDLVTGSGYWLRFTESGSSTITGELLGSVSVSLMTDWNLISGPSDAVLFDNIDDPDGLIIPGTVYGFGNGYEQTDVFEPGKGYWVRSTGNGSVNIGAARSGKTTNPLASKLDNTNSISVYDAELYFGVNIPEEDKLSFSLPPKPPAGGFDIRFFGDLKVAHDMGVIEIMNSSEIIHISYNVVDKNNWILHDPLTQKDHVLSGSGEIQIAGNSEALFLSKSNKDVVPNTFVLHPAFPNPFNPSTQISYYISKETHVDISVYDIAGRLTETLVNDLKDRGSHAIIWNASNQSSGVYFIKITADDFSDAQKVILTK</sequence>
<dbReference type="Gene3D" id="2.60.40.4070">
    <property type="match status" value="1"/>
</dbReference>
<evidence type="ECO:0000313" key="2">
    <source>
        <dbReference type="EMBL" id="SVA21395.1"/>
    </source>
</evidence>
<reference evidence="2" key="1">
    <citation type="submission" date="2018-05" db="EMBL/GenBank/DDBJ databases">
        <authorList>
            <person name="Lanie J.A."/>
            <person name="Ng W.-L."/>
            <person name="Kazmierczak K.M."/>
            <person name="Andrzejewski T.M."/>
            <person name="Davidsen T.M."/>
            <person name="Wayne K.J."/>
            <person name="Tettelin H."/>
            <person name="Glass J.I."/>
            <person name="Rusch D."/>
            <person name="Podicherti R."/>
            <person name="Tsui H.-C.T."/>
            <person name="Winkler M.E."/>
        </authorList>
    </citation>
    <scope>NUCLEOTIDE SEQUENCE</scope>
</reference>
<dbReference type="Gene3D" id="2.60.40.10">
    <property type="entry name" value="Immunoglobulins"/>
    <property type="match status" value="1"/>
</dbReference>
<feature type="domain" description="Secretion system C-terminal sorting" evidence="1">
    <location>
        <begin position="548"/>
        <end position="623"/>
    </location>
</feature>
<evidence type="ECO:0000259" key="1">
    <source>
        <dbReference type="Pfam" id="PF18962"/>
    </source>
</evidence>
<gene>
    <name evidence="2" type="ORF">METZ01_LOCUS74249</name>
</gene>
<dbReference type="AlphaFoldDB" id="A0A381TZI2"/>
<protein>
    <recommendedName>
        <fullName evidence="1">Secretion system C-terminal sorting domain-containing protein</fullName>
    </recommendedName>
</protein>
<proteinExistence type="predicted"/>
<accession>A0A381TZI2</accession>
<name>A0A381TZI2_9ZZZZ</name>
<dbReference type="InterPro" id="IPR013783">
    <property type="entry name" value="Ig-like_fold"/>
</dbReference>
<dbReference type="Pfam" id="PF18962">
    <property type="entry name" value="Por_Secre_tail"/>
    <property type="match status" value="1"/>
</dbReference>
<dbReference type="InterPro" id="IPR026444">
    <property type="entry name" value="Secre_tail"/>
</dbReference>
<organism evidence="2">
    <name type="scientific">marine metagenome</name>
    <dbReference type="NCBI Taxonomy" id="408172"/>
    <lineage>
        <taxon>unclassified sequences</taxon>
        <taxon>metagenomes</taxon>
        <taxon>ecological metagenomes</taxon>
    </lineage>
</organism>
<dbReference type="EMBL" id="UINC01005448">
    <property type="protein sequence ID" value="SVA21395.1"/>
    <property type="molecule type" value="Genomic_DNA"/>
</dbReference>